<feature type="transmembrane region" description="Helical" evidence="7">
    <location>
        <begin position="130"/>
        <end position="152"/>
    </location>
</feature>
<evidence type="ECO:0000313" key="9">
    <source>
        <dbReference type="Proteomes" id="UP000069632"/>
    </source>
</evidence>
<dbReference type="EMBL" id="FIZP01000002">
    <property type="protein sequence ID" value="CZE47212.1"/>
    <property type="molecule type" value="Genomic_DNA"/>
</dbReference>
<comment type="subcellular location">
    <subcellularLocation>
        <location evidence="1">Cell membrane</location>
        <topology evidence="1">Multi-pass membrane protein</topology>
    </subcellularLocation>
</comment>
<keyword evidence="2" id="KW-0813">Transport</keyword>
<dbReference type="PANTHER" id="PTHR34229:SF1">
    <property type="entry name" value="METAL TRANSPORT PROTEIN HI_1621-RELATED"/>
    <property type="match status" value="1"/>
</dbReference>
<evidence type="ECO:0000256" key="7">
    <source>
        <dbReference type="SAM" id="Phobius"/>
    </source>
</evidence>
<organism evidence="8 9">
    <name type="scientific">Campylobacter geochelonis</name>
    <dbReference type="NCBI Taxonomy" id="1780362"/>
    <lineage>
        <taxon>Bacteria</taxon>
        <taxon>Pseudomonadati</taxon>
        <taxon>Campylobacterota</taxon>
        <taxon>Epsilonproteobacteria</taxon>
        <taxon>Campylobacterales</taxon>
        <taxon>Campylobacteraceae</taxon>
        <taxon>Campylobacter</taxon>
    </lineage>
</organism>
<evidence type="ECO:0000256" key="5">
    <source>
        <dbReference type="ARBA" id="ARBA00022989"/>
    </source>
</evidence>
<dbReference type="PANTHER" id="PTHR34229">
    <property type="entry name" value="METAL TRANSPORT PROTEIN HI_1621-RELATED"/>
    <property type="match status" value="1"/>
</dbReference>
<feature type="transmembrane region" description="Helical" evidence="7">
    <location>
        <begin position="63"/>
        <end position="86"/>
    </location>
</feature>
<dbReference type="GO" id="GO:0005886">
    <property type="term" value="C:plasma membrane"/>
    <property type="evidence" value="ECO:0007669"/>
    <property type="project" value="UniProtKB-SubCell"/>
</dbReference>
<dbReference type="GO" id="GO:0000041">
    <property type="term" value="P:transition metal ion transport"/>
    <property type="evidence" value="ECO:0007669"/>
    <property type="project" value="InterPro"/>
</dbReference>
<keyword evidence="5 7" id="KW-1133">Transmembrane helix</keyword>
<evidence type="ECO:0000256" key="2">
    <source>
        <dbReference type="ARBA" id="ARBA00022448"/>
    </source>
</evidence>
<reference evidence="8 9" key="1">
    <citation type="submission" date="2016-02" db="EMBL/GenBank/DDBJ databases">
        <authorList>
            <consortium name="Pathogen Informatics"/>
        </authorList>
    </citation>
    <scope>NUCLEOTIDE SEQUENCE [LARGE SCALE GENOMIC DNA]</scope>
    <source>
        <strain evidence="8 9">RC20</strain>
    </source>
</reference>
<proteinExistence type="predicted"/>
<feature type="transmembrane region" description="Helical" evidence="7">
    <location>
        <begin position="35"/>
        <end position="56"/>
    </location>
</feature>
<sequence length="194" mass="21104">MHISEGVLKPEILIPAAAVSAVWLGWLFYKLEFEKIPKIACMSALFFIASFIHVPIGVTSIHLVLSGLIGAMLGANAVIAIFAALFLQGLLFGYGGITTLGVNLLVMALPALLGRVFLRLSFIKFQKLMWFLVGFVPILLSSVLLSLVLALNGDEFLAVAYLAFMSNLPLMAIEGLISLFALTFIYKTNRDLLI</sequence>
<feature type="transmembrane region" description="Helical" evidence="7">
    <location>
        <begin position="158"/>
        <end position="186"/>
    </location>
</feature>
<dbReference type="NCBIfam" id="NF004909">
    <property type="entry name" value="PRK06265.2-5"/>
    <property type="match status" value="1"/>
</dbReference>
<evidence type="ECO:0000256" key="1">
    <source>
        <dbReference type="ARBA" id="ARBA00004651"/>
    </source>
</evidence>
<feature type="transmembrane region" description="Helical" evidence="7">
    <location>
        <begin position="12"/>
        <end position="29"/>
    </location>
</feature>
<name>A0A128EM42_9BACT</name>
<protein>
    <submittedName>
        <fullName evidence="8">Cobalt transport protein CbiM</fullName>
    </submittedName>
</protein>
<dbReference type="InterPro" id="IPR002751">
    <property type="entry name" value="CbiM/NikMN"/>
</dbReference>
<gene>
    <name evidence="8" type="ORF">ERS672216_00772</name>
</gene>
<feature type="transmembrane region" description="Helical" evidence="7">
    <location>
        <begin position="92"/>
        <end position="118"/>
    </location>
</feature>
<dbReference type="AlphaFoldDB" id="A0A128EM42"/>
<dbReference type="RefSeq" id="WP_075493362.1">
    <property type="nucleotide sequence ID" value="NZ_CP053844.1"/>
</dbReference>
<keyword evidence="4 7" id="KW-0812">Transmembrane</keyword>
<evidence type="ECO:0000256" key="3">
    <source>
        <dbReference type="ARBA" id="ARBA00022475"/>
    </source>
</evidence>
<dbReference type="Pfam" id="PF01891">
    <property type="entry name" value="CbiM"/>
    <property type="match status" value="1"/>
</dbReference>
<dbReference type="Proteomes" id="UP000069632">
    <property type="component" value="Unassembled WGS sequence"/>
</dbReference>
<evidence type="ECO:0000313" key="8">
    <source>
        <dbReference type="EMBL" id="CZE47212.1"/>
    </source>
</evidence>
<keyword evidence="3" id="KW-1003">Cell membrane</keyword>
<keyword evidence="6 7" id="KW-0472">Membrane</keyword>
<accession>A0A128EM42</accession>
<evidence type="ECO:0000256" key="4">
    <source>
        <dbReference type="ARBA" id="ARBA00022692"/>
    </source>
</evidence>
<dbReference type="OrthoDB" id="9792317at2"/>
<evidence type="ECO:0000256" key="6">
    <source>
        <dbReference type="ARBA" id="ARBA00023136"/>
    </source>
</evidence>
<dbReference type="Gene3D" id="1.10.1760.20">
    <property type="match status" value="1"/>
</dbReference>
<keyword evidence="9" id="KW-1185">Reference proteome</keyword>